<dbReference type="GO" id="GO:0010494">
    <property type="term" value="C:cytoplasmic stress granule"/>
    <property type="evidence" value="ECO:0000318"/>
    <property type="project" value="GO_Central"/>
</dbReference>
<dbReference type="PANTHER" id="PTHR47958">
    <property type="entry name" value="ATP-DEPENDENT RNA HELICASE DBP3"/>
    <property type="match status" value="1"/>
</dbReference>
<dbReference type="Proteomes" id="UP000002051">
    <property type="component" value="Chromosome 8"/>
</dbReference>
<dbReference type="SMART" id="SM00487">
    <property type="entry name" value="DEXDc"/>
    <property type="match status" value="1"/>
</dbReference>
<keyword evidence="6" id="KW-0694">RNA-binding</keyword>
<dbReference type="PROSITE" id="PS51192">
    <property type="entry name" value="HELICASE_ATP_BIND_1"/>
    <property type="match status" value="1"/>
</dbReference>
<evidence type="ECO:0000256" key="1">
    <source>
        <dbReference type="ARBA" id="ARBA00012552"/>
    </source>
</evidence>
<organism evidence="10 12">
    <name type="scientific">Medicago truncatula</name>
    <name type="common">Barrel medic</name>
    <name type="synonym">Medicago tribuloides</name>
    <dbReference type="NCBI Taxonomy" id="3880"/>
    <lineage>
        <taxon>Eukaryota</taxon>
        <taxon>Viridiplantae</taxon>
        <taxon>Streptophyta</taxon>
        <taxon>Embryophyta</taxon>
        <taxon>Tracheophyta</taxon>
        <taxon>Spermatophyta</taxon>
        <taxon>Magnoliopsida</taxon>
        <taxon>eudicotyledons</taxon>
        <taxon>Gunneridae</taxon>
        <taxon>Pentapetalae</taxon>
        <taxon>rosids</taxon>
        <taxon>fabids</taxon>
        <taxon>Fabales</taxon>
        <taxon>Fabaceae</taxon>
        <taxon>Papilionoideae</taxon>
        <taxon>50 kb inversion clade</taxon>
        <taxon>NPAAA clade</taxon>
        <taxon>Hologalegina</taxon>
        <taxon>IRL clade</taxon>
        <taxon>Trifolieae</taxon>
        <taxon>Medicago</taxon>
    </lineage>
</organism>
<gene>
    <name evidence="10" type="ordered locus">MTR_8g018370</name>
</gene>
<dbReference type="HOGENOM" id="CLU_003041_1_0_1"/>
<evidence type="ECO:0000256" key="6">
    <source>
        <dbReference type="ARBA" id="ARBA00022884"/>
    </source>
</evidence>
<dbReference type="GO" id="GO:0016787">
    <property type="term" value="F:hydrolase activity"/>
    <property type="evidence" value="ECO:0007669"/>
    <property type="project" value="UniProtKB-KW"/>
</dbReference>
<dbReference type="InterPro" id="IPR027417">
    <property type="entry name" value="P-loop_NTPase"/>
</dbReference>
<keyword evidence="2" id="KW-0547">Nucleotide-binding</keyword>
<evidence type="ECO:0000313" key="12">
    <source>
        <dbReference type="Proteomes" id="UP000002051"/>
    </source>
</evidence>
<dbReference type="GO" id="GO:0003723">
    <property type="term" value="F:RNA binding"/>
    <property type="evidence" value="ECO:0007669"/>
    <property type="project" value="UniProtKB-KW"/>
</dbReference>
<dbReference type="PaxDb" id="3880-AET01642"/>
<name>G7LI92_MEDTR</name>
<evidence type="ECO:0000313" key="11">
    <source>
        <dbReference type="EnsemblPlants" id="AET01642"/>
    </source>
</evidence>
<accession>G7LI92</accession>
<dbReference type="GO" id="GO:0003743">
    <property type="term" value="F:translation initiation factor activity"/>
    <property type="evidence" value="ECO:0000318"/>
    <property type="project" value="GO_Central"/>
</dbReference>
<dbReference type="STRING" id="3880.G7LI92"/>
<keyword evidence="3" id="KW-0378">Hydrolase</keyword>
<dbReference type="InterPro" id="IPR001650">
    <property type="entry name" value="Helicase_C-like"/>
</dbReference>
<evidence type="ECO:0000256" key="7">
    <source>
        <dbReference type="ARBA" id="ARBA00047984"/>
    </source>
</evidence>
<dbReference type="GO" id="GO:0003724">
    <property type="term" value="F:RNA helicase activity"/>
    <property type="evidence" value="ECO:0007669"/>
    <property type="project" value="UniProtKB-EC"/>
</dbReference>
<keyword evidence="5" id="KW-0067">ATP-binding</keyword>
<protein>
    <recommendedName>
        <fullName evidence="1">RNA helicase</fullName>
        <ecNumber evidence="1">3.6.4.13</ecNumber>
    </recommendedName>
</protein>
<dbReference type="SUPFAM" id="SSF52540">
    <property type="entry name" value="P-loop containing nucleoside triphosphate hydrolases"/>
    <property type="match status" value="1"/>
</dbReference>
<dbReference type="InterPro" id="IPR011545">
    <property type="entry name" value="DEAD/DEAH_box_helicase_dom"/>
</dbReference>
<evidence type="ECO:0000256" key="4">
    <source>
        <dbReference type="ARBA" id="ARBA00022806"/>
    </source>
</evidence>
<dbReference type="CDD" id="cd18787">
    <property type="entry name" value="SF2_C_DEAD"/>
    <property type="match status" value="1"/>
</dbReference>
<evidence type="ECO:0000256" key="2">
    <source>
        <dbReference type="ARBA" id="ARBA00022741"/>
    </source>
</evidence>
<dbReference type="EC" id="3.6.4.13" evidence="1"/>
<reference evidence="10 12" key="1">
    <citation type="journal article" date="2011" name="Nature">
        <title>The Medicago genome provides insight into the evolution of rhizobial symbioses.</title>
        <authorList>
            <person name="Young N.D."/>
            <person name="Debelle F."/>
            <person name="Oldroyd G.E."/>
            <person name="Geurts R."/>
            <person name="Cannon S.B."/>
            <person name="Udvardi M.K."/>
            <person name="Benedito V.A."/>
            <person name="Mayer K.F."/>
            <person name="Gouzy J."/>
            <person name="Schoof H."/>
            <person name="Van de Peer Y."/>
            <person name="Proost S."/>
            <person name="Cook D.R."/>
            <person name="Meyers B.C."/>
            <person name="Spannagl M."/>
            <person name="Cheung F."/>
            <person name="De Mita S."/>
            <person name="Krishnakumar V."/>
            <person name="Gundlach H."/>
            <person name="Zhou S."/>
            <person name="Mudge J."/>
            <person name="Bharti A.K."/>
            <person name="Murray J.D."/>
            <person name="Naoumkina M.A."/>
            <person name="Rosen B."/>
            <person name="Silverstein K.A."/>
            <person name="Tang H."/>
            <person name="Rombauts S."/>
            <person name="Zhao P.X."/>
            <person name="Zhou P."/>
            <person name="Barbe V."/>
            <person name="Bardou P."/>
            <person name="Bechner M."/>
            <person name="Bellec A."/>
            <person name="Berger A."/>
            <person name="Berges H."/>
            <person name="Bidwell S."/>
            <person name="Bisseling T."/>
            <person name="Choisne N."/>
            <person name="Couloux A."/>
            <person name="Denny R."/>
            <person name="Deshpande S."/>
            <person name="Dai X."/>
            <person name="Doyle J.J."/>
            <person name="Dudez A.M."/>
            <person name="Farmer A.D."/>
            <person name="Fouteau S."/>
            <person name="Franken C."/>
            <person name="Gibelin C."/>
            <person name="Gish J."/>
            <person name="Goldstein S."/>
            <person name="Gonzalez A.J."/>
            <person name="Green P.J."/>
            <person name="Hallab A."/>
            <person name="Hartog M."/>
            <person name="Hua A."/>
            <person name="Humphray S.J."/>
            <person name="Jeong D.H."/>
            <person name="Jing Y."/>
            <person name="Jocker A."/>
            <person name="Kenton S.M."/>
            <person name="Kim D.J."/>
            <person name="Klee K."/>
            <person name="Lai H."/>
            <person name="Lang C."/>
            <person name="Lin S."/>
            <person name="Macmil S.L."/>
            <person name="Magdelenat G."/>
            <person name="Matthews L."/>
            <person name="McCorrison J."/>
            <person name="Monaghan E.L."/>
            <person name="Mun J.H."/>
            <person name="Najar F.Z."/>
            <person name="Nicholson C."/>
            <person name="Noirot C."/>
            <person name="O'Bleness M."/>
            <person name="Paule C.R."/>
            <person name="Poulain J."/>
            <person name="Prion F."/>
            <person name="Qin B."/>
            <person name="Qu C."/>
            <person name="Retzel E.F."/>
            <person name="Riddle C."/>
            <person name="Sallet E."/>
            <person name="Samain S."/>
            <person name="Samson N."/>
            <person name="Sanders I."/>
            <person name="Saurat O."/>
            <person name="Scarpelli C."/>
            <person name="Schiex T."/>
            <person name="Segurens B."/>
            <person name="Severin A.J."/>
            <person name="Sherrier D.J."/>
            <person name="Shi R."/>
            <person name="Sims S."/>
            <person name="Singer S.R."/>
            <person name="Sinharoy S."/>
            <person name="Sterck L."/>
            <person name="Viollet A."/>
            <person name="Wang B.B."/>
            <person name="Wang K."/>
            <person name="Wang M."/>
            <person name="Wang X."/>
            <person name="Warfsmann J."/>
            <person name="Weissenbach J."/>
            <person name="White D.D."/>
            <person name="White J.D."/>
            <person name="Wiley G.B."/>
            <person name="Wincker P."/>
            <person name="Xing Y."/>
            <person name="Yang L."/>
            <person name="Yao Z."/>
            <person name="Ying F."/>
            <person name="Zhai J."/>
            <person name="Zhou L."/>
            <person name="Zuber A."/>
            <person name="Denarie J."/>
            <person name="Dixon R.A."/>
            <person name="May G.D."/>
            <person name="Schwartz D.C."/>
            <person name="Rogers J."/>
            <person name="Quetier F."/>
            <person name="Town C.D."/>
            <person name="Roe B.A."/>
        </authorList>
    </citation>
    <scope>NUCLEOTIDE SEQUENCE [LARGE SCALE GENOMIC DNA]</scope>
    <source>
        <strain evidence="10">A17</strain>
        <strain evidence="11 12">cv. Jemalong A17</strain>
    </source>
</reference>
<reference evidence="11" key="3">
    <citation type="submission" date="2015-04" db="UniProtKB">
        <authorList>
            <consortium name="EnsemblPlants"/>
        </authorList>
    </citation>
    <scope>IDENTIFICATION</scope>
    <source>
        <strain evidence="11">cv. Jemalong A17</strain>
    </source>
</reference>
<evidence type="ECO:0000256" key="3">
    <source>
        <dbReference type="ARBA" id="ARBA00022801"/>
    </source>
</evidence>
<dbReference type="GO" id="GO:0002183">
    <property type="term" value="P:cytoplasmic translational initiation"/>
    <property type="evidence" value="ECO:0000318"/>
    <property type="project" value="GO_Central"/>
</dbReference>
<dbReference type="FunFam" id="3.40.50.300:FF:000031">
    <property type="entry name" value="Eukaryotic initiation factor 4A-III"/>
    <property type="match status" value="1"/>
</dbReference>
<evidence type="ECO:0000313" key="10">
    <source>
        <dbReference type="EMBL" id="AET01642.2"/>
    </source>
</evidence>
<evidence type="ECO:0000259" key="8">
    <source>
        <dbReference type="PROSITE" id="PS51192"/>
    </source>
</evidence>
<dbReference type="Pfam" id="PF00271">
    <property type="entry name" value="Helicase_C"/>
    <property type="match status" value="1"/>
</dbReference>
<feature type="domain" description="Helicase C-terminal" evidence="9">
    <location>
        <begin position="163"/>
        <end position="324"/>
    </location>
</feature>
<dbReference type="EMBL" id="CM001224">
    <property type="protein sequence ID" value="AET01642.2"/>
    <property type="molecule type" value="Genomic_DNA"/>
</dbReference>
<dbReference type="EnsemblPlants" id="AET01642">
    <property type="protein sequence ID" value="AET01642"/>
    <property type="gene ID" value="MTR_8g018370"/>
</dbReference>
<dbReference type="SMART" id="SM00490">
    <property type="entry name" value="HELICc"/>
    <property type="match status" value="1"/>
</dbReference>
<comment type="catalytic activity">
    <reaction evidence="7">
        <text>ATP + H2O = ADP + phosphate + H(+)</text>
        <dbReference type="Rhea" id="RHEA:13065"/>
        <dbReference type="ChEBI" id="CHEBI:15377"/>
        <dbReference type="ChEBI" id="CHEBI:15378"/>
        <dbReference type="ChEBI" id="CHEBI:30616"/>
        <dbReference type="ChEBI" id="CHEBI:43474"/>
        <dbReference type="ChEBI" id="CHEBI:456216"/>
        <dbReference type="EC" id="3.6.4.13"/>
    </reaction>
</comment>
<dbReference type="GO" id="GO:0005524">
    <property type="term" value="F:ATP binding"/>
    <property type="evidence" value="ECO:0007669"/>
    <property type="project" value="UniProtKB-KW"/>
</dbReference>
<evidence type="ECO:0000259" key="9">
    <source>
        <dbReference type="PROSITE" id="PS51194"/>
    </source>
</evidence>
<sequence length="325" mass="37261">MVIPPFCKGHDVILQDPSGTGMSATFCIGILKMLDYELAHCQALVLAPTNELALQIKQVMQDLGQFHGVRIHACVGGISAPVEDLQRFMQVFTLLVVMDEVDEMLSCDFEEKIDKIFQLLPYKIQVGVISSTMPPEALEITRKFMKKPVTIQAKRDELTTLEGIKQFYVNVDEEKWKLETLYDIYTTKFITHCIVFVNTERKVDWLMDKMRSRYYTVLTIHDDMDQNTRDIIVRNFQSGSPQILITTDPLVYGLDVQEVSLVINYDLPTLPENYLHRICHKGRFGRKGVAINFVTLDDFRMLSDIQKLSNVIIEELPSNFADLLS</sequence>
<dbReference type="Gene3D" id="3.40.50.300">
    <property type="entry name" value="P-loop containing nucleotide triphosphate hydrolases"/>
    <property type="match status" value="3"/>
</dbReference>
<dbReference type="AlphaFoldDB" id="G7LI92"/>
<proteinExistence type="predicted"/>
<accession>A0A0C3XXA3</accession>
<keyword evidence="4 10" id="KW-0347">Helicase</keyword>
<keyword evidence="12" id="KW-1185">Reference proteome</keyword>
<dbReference type="eggNOG" id="KOG0327">
    <property type="taxonomic scope" value="Eukaryota"/>
</dbReference>
<dbReference type="InterPro" id="IPR014001">
    <property type="entry name" value="Helicase_ATP-bd"/>
</dbReference>
<dbReference type="Pfam" id="PF00270">
    <property type="entry name" value="DEAD"/>
    <property type="match status" value="2"/>
</dbReference>
<reference evidence="10 12" key="2">
    <citation type="journal article" date="2014" name="BMC Genomics">
        <title>An improved genome release (version Mt4.0) for the model legume Medicago truncatula.</title>
        <authorList>
            <person name="Tang H."/>
            <person name="Krishnakumar V."/>
            <person name="Bidwell S."/>
            <person name="Rosen B."/>
            <person name="Chan A."/>
            <person name="Zhou S."/>
            <person name="Gentzbittel L."/>
            <person name="Childs K.L."/>
            <person name="Yandell M."/>
            <person name="Gundlach H."/>
            <person name="Mayer K.F."/>
            <person name="Schwartz D.C."/>
            <person name="Town C.D."/>
        </authorList>
    </citation>
    <scope>GENOME REANNOTATION</scope>
    <source>
        <strain evidence="11 12">cv. Jemalong A17</strain>
    </source>
</reference>
<evidence type="ECO:0000256" key="5">
    <source>
        <dbReference type="ARBA" id="ARBA00022840"/>
    </source>
</evidence>
<dbReference type="PROSITE" id="PS51194">
    <property type="entry name" value="HELICASE_CTER"/>
    <property type="match status" value="1"/>
</dbReference>
<feature type="domain" description="Helicase ATP-binding" evidence="8">
    <location>
        <begin position="3"/>
        <end position="151"/>
    </location>
</feature>